<dbReference type="PROSITE" id="PS50280">
    <property type="entry name" value="SET"/>
    <property type="match status" value="1"/>
</dbReference>
<dbReference type="PANTHER" id="PTHR13271">
    <property type="entry name" value="UNCHARACTERIZED PUTATIVE METHYLTRANSFERASE"/>
    <property type="match status" value="1"/>
</dbReference>
<dbReference type="SMR" id="A0A4P7NQE4"/>
<gene>
    <name evidence="1" type="ORF">PoMZ_06312</name>
</gene>
<dbReference type="InterPro" id="IPR046341">
    <property type="entry name" value="SET_dom_sf"/>
</dbReference>
<reference evidence="1 2" key="1">
    <citation type="journal article" date="2019" name="Mol. Biol. Evol.">
        <title>Blast fungal genomes show frequent chromosomal changes, gene gains and losses, and effector gene turnover.</title>
        <authorList>
            <person name="Gomez Luciano L.B."/>
            <person name="Jason Tsai I."/>
            <person name="Chuma I."/>
            <person name="Tosa Y."/>
            <person name="Chen Y.H."/>
            <person name="Li J.Y."/>
            <person name="Li M.Y."/>
            <person name="Jade Lu M.Y."/>
            <person name="Nakayashiki H."/>
            <person name="Li W.H."/>
        </authorList>
    </citation>
    <scope>NUCLEOTIDE SEQUENCE [LARGE SCALE GENOMIC DNA]</scope>
    <source>
        <strain evidence="1">MZ5-1-6</strain>
    </source>
</reference>
<dbReference type="SUPFAM" id="SSF82199">
    <property type="entry name" value="SET domain"/>
    <property type="match status" value="1"/>
</dbReference>
<dbReference type="Pfam" id="PF00856">
    <property type="entry name" value="SET"/>
    <property type="match status" value="1"/>
</dbReference>
<dbReference type="EMBL" id="CP034209">
    <property type="protein sequence ID" value="QBZ64614.1"/>
    <property type="molecule type" value="Genomic_DNA"/>
</dbReference>
<dbReference type="InterPro" id="IPR001214">
    <property type="entry name" value="SET_dom"/>
</dbReference>
<dbReference type="Gene3D" id="3.90.1410.10">
    <property type="entry name" value="set domain protein methyltransferase, domain 1"/>
    <property type="match status" value="1"/>
</dbReference>
<protein>
    <submittedName>
        <fullName evidence="1">Uncharacterized protein</fullName>
    </submittedName>
</protein>
<evidence type="ECO:0000313" key="1">
    <source>
        <dbReference type="EMBL" id="QBZ64614.1"/>
    </source>
</evidence>
<dbReference type="OMA" id="AWYRSRC"/>
<evidence type="ECO:0000313" key="2">
    <source>
        <dbReference type="Proteomes" id="UP000294847"/>
    </source>
</evidence>
<dbReference type="VEuPathDB" id="FungiDB:M_BR32_EuGene_00072521"/>
<name>A0A4P7NQE4_PYROR</name>
<proteinExistence type="predicted"/>
<dbReference type="Proteomes" id="UP000294847">
    <property type="component" value="Chromosome 6"/>
</dbReference>
<dbReference type="AlphaFoldDB" id="A0A4P7NQE4"/>
<dbReference type="InterPro" id="IPR050600">
    <property type="entry name" value="SETD3_SETD6_MTase"/>
</dbReference>
<dbReference type="GO" id="GO:0005634">
    <property type="term" value="C:nucleus"/>
    <property type="evidence" value="ECO:0007669"/>
    <property type="project" value="TreeGrafter"/>
</dbReference>
<dbReference type="PANTHER" id="PTHR13271:SF76">
    <property type="entry name" value="SET DOMAIN-CONTAINING PROTEIN 8"/>
    <property type="match status" value="1"/>
</dbReference>
<dbReference type="CDD" id="cd10527">
    <property type="entry name" value="SET_LSMT"/>
    <property type="match status" value="1"/>
</dbReference>
<dbReference type="GO" id="GO:0016279">
    <property type="term" value="F:protein-lysine N-methyltransferase activity"/>
    <property type="evidence" value="ECO:0007669"/>
    <property type="project" value="TreeGrafter"/>
</dbReference>
<sequence>MSQSDVPIDTLLIWARFNGVVFDGAAITQTEGKGYGLVAQRDLQAKDGEDTTVLLSVPRELLLNSEYVEQCSKTDQRFRDLFDAAGHQSPRQDVILFLMAQIIHIWASDEGGGVSNPWTQYIKYLPRTVPLPTLWNEDERQLLRGTSLEAAVHSKLRALENEFDNLLEKAAEIPSWNEVLCEKQVVTVSDYARLDAWYRSRCMELPASGPTMVPCIDMVNHAAIPNASYVKSSDCGVNLCLRSGAVVKSGQEITISYGEKKSAAEMLFSYGFVDSEAAGDEKILVPVEPPGDDPLVMAKTRIYGEAPTVRISRCQDGGVQWECPFAYLLSLNEEDGLGIRLLQLNDGCREIRLFWEEQDVTGSVKSLQDVTKEHPRSKIFQLRTVVIVQETVHAQVERLSTGTGDHGTTTGVRPSCRSAALNLRETEERLLRDAADVLETEKTKLLENETILAYLGRAEISQNDLADSGPANEETDFS</sequence>
<accession>A0A4P7NQE4</accession>
<organism evidence="1 2">
    <name type="scientific">Pyricularia oryzae</name>
    <name type="common">Rice blast fungus</name>
    <name type="synonym">Magnaporthe oryzae</name>
    <dbReference type="NCBI Taxonomy" id="318829"/>
    <lineage>
        <taxon>Eukaryota</taxon>
        <taxon>Fungi</taxon>
        <taxon>Dikarya</taxon>
        <taxon>Ascomycota</taxon>
        <taxon>Pezizomycotina</taxon>
        <taxon>Sordariomycetes</taxon>
        <taxon>Sordariomycetidae</taxon>
        <taxon>Magnaporthales</taxon>
        <taxon>Pyriculariaceae</taxon>
        <taxon>Pyricularia</taxon>
    </lineage>
</organism>